<feature type="transmembrane region" description="Helical" evidence="1">
    <location>
        <begin position="75"/>
        <end position="97"/>
    </location>
</feature>
<evidence type="ECO:0000313" key="2">
    <source>
        <dbReference type="EMBL" id="MFC3458396.1"/>
    </source>
</evidence>
<feature type="transmembrane region" description="Helical" evidence="1">
    <location>
        <begin position="147"/>
        <end position="167"/>
    </location>
</feature>
<keyword evidence="1" id="KW-0472">Membrane</keyword>
<keyword evidence="1" id="KW-0812">Transmembrane</keyword>
<dbReference type="RefSeq" id="WP_147935934.1">
    <property type="nucleotide sequence ID" value="NZ_JBHRVV010000001.1"/>
</dbReference>
<proteinExistence type="predicted"/>
<name>A0ABV7PGU7_9BURK</name>
<dbReference type="Proteomes" id="UP001595665">
    <property type="component" value="Unassembled WGS sequence"/>
</dbReference>
<evidence type="ECO:0008006" key="4">
    <source>
        <dbReference type="Google" id="ProtNLM"/>
    </source>
</evidence>
<dbReference type="PROSITE" id="PS51257">
    <property type="entry name" value="PROKAR_LIPOPROTEIN"/>
    <property type="match status" value="1"/>
</dbReference>
<accession>A0ABV7PGU7</accession>
<keyword evidence="3" id="KW-1185">Reference proteome</keyword>
<sequence length="197" mass="20222">MRRDNRKGCARSTRRLVKLDLAAHGIALVSCATGGIVLESVVLMGAASHHVASIGFRLTSKEMTDELTRSRARDAMFSAVQLILWACCVVLAIVVTAQGAHGLFHVESLDAMTMAGFAAPGALAAATTAALTRSSAHVRGGSDRADALLSAAPTAAALGIAISGLGADAGRLDALAGLAIVLMLCVRTLIYLGRTLD</sequence>
<keyword evidence="1" id="KW-1133">Transmembrane helix</keyword>
<protein>
    <recommendedName>
        <fullName evidence="4">Cation transporter</fullName>
    </recommendedName>
</protein>
<feature type="transmembrane region" description="Helical" evidence="1">
    <location>
        <begin position="21"/>
        <end position="47"/>
    </location>
</feature>
<dbReference type="EMBL" id="JBHRVV010000001">
    <property type="protein sequence ID" value="MFC3458396.1"/>
    <property type="molecule type" value="Genomic_DNA"/>
</dbReference>
<evidence type="ECO:0000313" key="3">
    <source>
        <dbReference type="Proteomes" id="UP001595665"/>
    </source>
</evidence>
<gene>
    <name evidence="2" type="ORF">ACFOPH_09065</name>
</gene>
<organism evidence="2 3">
    <name type="scientific">Massilia haematophila</name>
    <dbReference type="NCBI Taxonomy" id="457923"/>
    <lineage>
        <taxon>Bacteria</taxon>
        <taxon>Pseudomonadati</taxon>
        <taxon>Pseudomonadota</taxon>
        <taxon>Betaproteobacteria</taxon>
        <taxon>Burkholderiales</taxon>
        <taxon>Oxalobacteraceae</taxon>
        <taxon>Telluria group</taxon>
        <taxon>Massilia</taxon>
    </lineage>
</organism>
<evidence type="ECO:0000256" key="1">
    <source>
        <dbReference type="SAM" id="Phobius"/>
    </source>
</evidence>
<feature type="transmembrane region" description="Helical" evidence="1">
    <location>
        <begin position="109"/>
        <end position="127"/>
    </location>
</feature>
<comment type="caution">
    <text evidence="2">The sequence shown here is derived from an EMBL/GenBank/DDBJ whole genome shotgun (WGS) entry which is preliminary data.</text>
</comment>
<reference evidence="3" key="1">
    <citation type="journal article" date="2019" name="Int. J. Syst. Evol. Microbiol.">
        <title>The Global Catalogue of Microorganisms (GCM) 10K type strain sequencing project: providing services to taxonomists for standard genome sequencing and annotation.</title>
        <authorList>
            <consortium name="The Broad Institute Genomics Platform"/>
            <consortium name="The Broad Institute Genome Sequencing Center for Infectious Disease"/>
            <person name="Wu L."/>
            <person name="Ma J."/>
        </authorList>
    </citation>
    <scope>NUCLEOTIDE SEQUENCE [LARGE SCALE GENOMIC DNA]</scope>
    <source>
        <strain evidence="3">CCM 7480</strain>
    </source>
</reference>
<feature type="transmembrane region" description="Helical" evidence="1">
    <location>
        <begin position="174"/>
        <end position="193"/>
    </location>
</feature>